<feature type="transmembrane region" description="Helical" evidence="9">
    <location>
        <begin position="393"/>
        <end position="414"/>
    </location>
</feature>
<keyword evidence="5" id="KW-0630">Potassium</keyword>
<dbReference type="PANTHER" id="PTHR30540:SF83">
    <property type="entry name" value="K+ POTASSIUM TRANSPORTER"/>
    <property type="match status" value="1"/>
</dbReference>
<accession>A0AA38LX20</accession>
<name>A0AA38LX20_9TREE</name>
<evidence type="ECO:0000256" key="7">
    <source>
        <dbReference type="ARBA" id="ARBA00023065"/>
    </source>
</evidence>
<feature type="transmembrane region" description="Helical" evidence="9">
    <location>
        <begin position="420"/>
        <end position="440"/>
    </location>
</feature>
<sequence>MSKLAAPPALNAETFDSIESEKELAYKQKALKVQGASLLALAFSTLGIIYSDIGTSPLYVLNGIWPSSGEAPSEEDVIGGISAIIWAITLIPLVKYVGFALEFGNDVGEGGPFALFTKLFPRVEPDDGRSLTTFSVGHSRVQVTRLHKLRTFRWPLLCWTLLGTGLTLSDGILTPAVSVTSAVGGLAVAQPSVISSVVPISIAFLLVLFGIQPLGTRRLSLAMAPITFIWLLLLGSTGIYNITTYPGIMRALDPSRAIMWFVRTGQYDYLAGVLLAITGCEAMFANLGQFNKASIRIGFGCIAYPMLLLAYLGQGARLITSPEVIGSVFYMTIPGNVGGPLYWVVFVFAILATLIASQAMITATFSLVHQLIGQHAFPSLRVKHTSSLTAGQIYIGPINWLLMIATIAVVGGFGSSTALTLAYGFAVSTVLFITTTLISLSIPFVRMLPYVFGVAFLLFFGFLDGLFWGAALTKVPLGGWFPLALGGSLAVLMSVWAWCRQLEDKFEQNNHVNLRSVLSQYQGPVDTTHILTSIKDEMALSTSQAVMLKQSDDSDQQLPRIPITAIFYRNDSAAKGVPHSFVTFLRRYPALPQVVIFMTVIGYGVAHVPDHDRYVVRKVRAVDGFYTVTMRQGYLDRDLPDVNAILPEITSIETHLQPSSSTFIAQLHTAAGNVTHILPSYTIIGRSVNNRIWGRIRRVIIEEIYSRARVVFPDQLHAEHPADDSTIRVAVPALI</sequence>
<dbReference type="AlphaFoldDB" id="A0AA38LX20"/>
<keyword evidence="3" id="KW-0633">Potassium transport</keyword>
<keyword evidence="7" id="KW-0406">Ion transport</keyword>
<comment type="caution">
    <text evidence="12">The sequence shown here is derived from an EMBL/GenBank/DDBJ whole genome shotgun (WGS) entry which is preliminary data.</text>
</comment>
<evidence type="ECO:0000313" key="12">
    <source>
        <dbReference type="EMBL" id="KAI9637379.1"/>
    </source>
</evidence>
<evidence type="ECO:0000259" key="10">
    <source>
        <dbReference type="Pfam" id="PF02705"/>
    </source>
</evidence>
<feature type="domain" description="K+ potassium transporter C-terminal" evidence="11">
    <location>
        <begin position="564"/>
        <end position="664"/>
    </location>
</feature>
<feature type="transmembrane region" description="Helical" evidence="9">
    <location>
        <begin position="447"/>
        <end position="468"/>
    </location>
</feature>
<evidence type="ECO:0000256" key="9">
    <source>
        <dbReference type="SAM" id="Phobius"/>
    </source>
</evidence>
<dbReference type="RefSeq" id="XP_052947156.1">
    <property type="nucleotide sequence ID" value="XM_053092365.1"/>
</dbReference>
<evidence type="ECO:0000259" key="11">
    <source>
        <dbReference type="Pfam" id="PF22776"/>
    </source>
</evidence>
<dbReference type="Pfam" id="PF02705">
    <property type="entry name" value="K_trans"/>
    <property type="match status" value="1"/>
</dbReference>
<dbReference type="InterPro" id="IPR003855">
    <property type="entry name" value="K+_transporter"/>
</dbReference>
<evidence type="ECO:0000256" key="8">
    <source>
        <dbReference type="ARBA" id="ARBA00023136"/>
    </source>
</evidence>
<keyword evidence="4 9" id="KW-0812">Transmembrane</keyword>
<dbReference type="InterPro" id="IPR053952">
    <property type="entry name" value="K_trans_C"/>
</dbReference>
<evidence type="ECO:0000313" key="13">
    <source>
        <dbReference type="Proteomes" id="UP001164286"/>
    </source>
</evidence>
<evidence type="ECO:0000256" key="2">
    <source>
        <dbReference type="ARBA" id="ARBA00022448"/>
    </source>
</evidence>
<keyword evidence="8 9" id="KW-0472">Membrane</keyword>
<dbReference type="GO" id="GO:0015079">
    <property type="term" value="F:potassium ion transmembrane transporter activity"/>
    <property type="evidence" value="ECO:0007669"/>
    <property type="project" value="InterPro"/>
</dbReference>
<feature type="transmembrane region" description="Helical" evidence="9">
    <location>
        <begin position="223"/>
        <end position="242"/>
    </location>
</feature>
<evidence type="ECO:0000256" key="1">
    <source>
        <dbReference type="ARBA" id="ARBA00004141"/>
    </source>
</evidence>
<dbReference type="PANTHER" id="PTHR30540">
    <property type="entry name" value="OSMOTIC STRESS POTASSIUM TRANSPORTER"/>
    <property type="match status" value="1"/>
</dbReference>
<dbReference type="Pfam" id="PF22776">
    <property type="entry name" value="K_trans_C"/>
    <property type="match status" value="1"/>
</dbReference>
<feature type="transmembrane region" description="Helical" evidence="9">
    <location>
        <begin position="193"/>
        <end position="211"/>
    </location>
</feature>
<proteinExistence type="predicted"/>
<evidence type="ECO:0000256" key="5">
    <source>
        <dbReference type="ARBA" id="ARBA00022958"/>
    </source>
</evidence>
<gene>
    <name evidence="12" type="ORF">MKK02DRAFT_43303</name>
</gene>
<evidence type="ECO:0000256" key="3">
    <source>
        <dbReference type="ARBA" id="ARBA00022538"/>
    </source>
</evidence>
<keyword evidence="13" id="KW-1185">Reference proteome</keyword>
<comment type="subcellular location">
    <subcellularLocation>
        <location evidence="1">Membrane</location>
        <topology evidence="1">Multi-pass membrane protein</topology>
    </subcellularLocation>
</comment>
<dbReference type="Proteomes" id="UP001164286">
    <property type="component" value="Unassembled WGS sequence"/>
</dbReference>
<feature type="transmembrane region" description="Helical" evidence="9">
    <location>
        <begin position="341"/>
        <end position="372"/>
    </location>
</feature>
<feature type="transmembrane region" description="Helical" evidence="9">
    <location>
        <begin position="38"/>
        <end position="65"/>
    </location>
</feature>
<dbReference type="GO" id="GO:0016020">
    <property type="term" value="C:membrane"/>
    <property type="evidence" value="ECO:0007669"/>
    <property type="project" value="UniProtKB-SubCell"/>
</dbReference>
<dbReference type="InterPro" id="IPR053951">
    <property type="entry name" value="K_trans_N"/>
</dbReference>
<feature type="transmembrane region" description="Helical" evidence="9">
    <location>
        <begin position="480"/>
        <end position="499"/>
    </location>
</feature>
<reference evidence="12" key="1">
    <citation type="journal article" date="2022" name="G3 (Bethesda)">
        <title>High quality genome of the basidiomycete yeast Dioszegia hungarica PDD-24b-2 isolated from cloud water.</title>
        <authorList>
            <person name="Jarrige D."/>
            <person name="Haridas S."/>
            <person name="Bleykasten-Grosshans C."/>
            <person name="Joly M."/>
            <person name="Nadalig T."/>
            <person name="Sancelme M."/>
            <person name="Vuilleumier S."/>
            <person name="Grigoriev I.V."/>
            <person name="Amato P."/>
            <person name="Bringel F."/>
        </authorList>
    </citation>
    <scope>NUCLEOTIDE SEQUENCE</scope>
    <source>
        <strain evidence="12">PDD-24b-2</strain>
    </source>
</reference>
<organism evidence="12 13">
    <name type="scientific">Dioszegia hungarica</name>
    <dbReference type="NCBI Taxonomy" id="4972"/>
    <lineage>
        <taxon>Eukaryota</taxon>
        <taxon>Fungi</taxon>
        <taxon>Dikarya</taxon>
        <taxon>Basidiomycota</taxon>
        <taxon>Agaricomycotina</taxon>
        <taxon>Tremellomycetes</taxon>
        <taxon>Tremellales</taxon>
        <taxon>Bulleribasidiaceae</taxon>
        <taxon>Dioszegia</taxon>
    </lineage>
</organism>
<protein>
    <submittedName>
        <fullName evidence="12">Potassium transporter</fullName>
    </submittedName>
</protein>
<dbReference type="EMBL" id="JAKWFO010000004">
    <property type="protein sequence ID" value="KAI9637379.1"/>
    <property type="molecule type" value="Genomic_DNA"/>
</dbReference>
<feature type="domain" description="K+ potassium transporter integral membrane" evidence="10">
    <location>
        <begin position="41"/>
        <end position="519"/>
    </location>
</feature>
<dbReference type="GeneID" id="77731570"/>
<feature type="transmembrane region" description="Helical" evidence="9">
    <location>
        <begin position="154"/>
        <end position="173"/>
    </location>
</feature>
<feature type="transmembrane region" description="Helical" evidence="9">
    <location>
        <begin position="295"/>
        <end position="313"/>
    </location>
</feature>
<keyword evidence="6 9" id="KW-1133">Transmembrane helix</keyword>
<feature type="transmembrane region" description="Helical" evidence="9">
    <location>
        <begin position="77"/>
        <end position="94"/>
    </location>
</feature>
<evidence type="ECO:0000256" key="6">
    <source>
        <dbReference type="ARBA" id="ARBA00022989"/>
    </source>
</evidence>
<keyword evidence="2" id="KW-0813">Transport</keyword>
<evidence type="ECO:0000256" key="4">
    <source>
        <dbReference type="ARBA" id="ARBA00022692"/>
    </source>
</evidence>
<feature type="transmembrane region" description="Helical" evidence="9">
    <location>
        <begin position="269"/>
        <end position="288"/>
    </location>
</feature>